<sequence length="88" mass="10114">MQHCANYGLIVLVISMLLSTIFASEQEAARSPTLSGSWKTEQQAAALAPREFIKRSNLYALFKKVNYEANRRKLYNEMVKKADADYFY</sequence>
<evidence type="ECO:0000313" key="3">
    <source>
        <dbReference type="Proteomes" id="UP001175271"/>
    </source>
</evidence>
<gene>
    <name evidence="2" type="ORF">QR680_000299</name>
</gene>
<comment type="caution">
    <text evidence="2">The sequence shown here is derived from an EMBL/GenBank/DDBJ whole genome shotgun (WGS) entry which is preliminary data.</text>
</comment>
<reference evidence="2" key="1">
    <citation type="submission" date="2023-06" db="EMBL/GenBank/DDBJ databases">
        <title>Genomic analysis of the entomopathogenic nematode Steinernema hermaphroditum.</title>
        <authorList>
            <person name="Schwarz E.M."/>
            <person name="Heppert J.K."/>
            <person name="Baniya A."/>
            <person name="Schwartz H.T."/>
            <person name="Tan C.-H."/>
            <person name="Antoshechkin I."/>
            <person name="Sternberg P.W."/>
            <person name="Goodrich-Blair H."/>
            <person name="Dillman A.R."/>
        </authorList>
    </citation>
    <scope>NUCLEOTIDE SEQUENCE</scope>
    <source>
        <strain evidence="2">PS9179</strain>
        <tissue evidence="2">Whole animal</tissue>
    </source>
</reference>
<keyword evidence="3" id="KW-1185">Reference proteome</keyword>
<keyword evidence="1" id="KW-0732">Signal</keyword>
<feature type="signal peptide" evidence="1">
    <location>
        <begin position="1"/>
        <end position="23"/>
    </location>
</feature>
<protein>
    <recommendedName>
        <fullName evidence="4">Cathepsin propeptide inhibitor domain-containing protein</fullName>
    </recommendedName>
</protein>
<accession>A0AA39GU41</accession>
<feature type="chain" id="PRO_5041229634" description="Cathepsin propeptide inhibitor domain-containing protein" evidence="1">
    <location>
        <begin position="24"/>
        <end position="88"/>
    </location>
</feature>
<name>A0AA39GU41_9BILA</name>
<organism evidence="2 3">
    <name type="scientific">Steinernema hermaphroditum</name>
    <dbReference type="NCBI Taxonomy" id="289476"/>
    <lineage>
        <taxon>Eukaryota</taxon>
        <taxon>Metazoa</taxon>
        <taxon>Ecdysozoa</taxon>
        <taxon>Nematoda</taxon>
        <taxon>Chromadorea</taxon>
        <taxon>Rhabditida</taxon>
        <taxon>Tylenchina</taxon>
        <taxon>Panagrolaimomorpha</taxon>
        <taxon>Strongyloidoidea</taxon>
        <taxon>Steinernematidae</taxon>
        <taxon>Steinernema</taxon>
    </lineage>
</organism>
<evidence type="ECO:0008006" key="4">
    <source>
        <dbReference type="Google" id="ProtNLM"/>
    </source>
</evidence>
<evidence type="ECO:0000313" key="2">
    <source>
        <dbReference type="EMBL" id="KAK0393595.1"/>
    </source>
</evidence>
<proteinExistence type="predicted"/>
<evidence type="ECO:0000256" key="1">
    <source>
        <dbReference type="SAM" id="SignalP"/>
    </source>
</evidence>
<dbReference type="Proteomes" id="UP001175271">
    <property type="component" value="Unassembled WGS sequence"/>
</dbReference>
<dbReference type="EMBL" id="JAUCMV010000005">
    <property type="protein sequence ID" value="KAK0393595.1"/>
    <property type="molecule type" value="Genomic_DNA"/>
</dbReference>
<dbReference type="AlphaFoldDB" id="A0AA39GU41"/>